<dbReference type="InterPro" id="IPR017871">
    <property type="entry name" value="ABC_transporter-like_CS"/>
</dbReference>
<evidence type="ECO:0000313" key="6">
    <source>
        <dbReference type="EMBL" id="EFW30681.1"/>
    </source>
</evidence>
<comment type="caution">
    <text evidence="6">The sequence shown here is derived from an EMBL/GenBank/DDBJ whole genome shotgun (WGS) entry which is preliminary data.</text>
</comment>
<dbReference type="InterPro" id="IPR027417">
    <property type="entry name" value="P-loop_NTPase"/>
</dbReference>
<dbReference type="SUPFAM" id="SSF52540">
    <property type="entry name" value="P-loop containing nucleoside triphosphate hydrolases"/>
    <property type="match status" value="1"/>
</dbReference>
<keyword evidence="2" id="KW-0547">Nucleotide-binding</keyword>
<sequence length="282" mass="31366">MQPEREEILRIEHITKRFPIAGGKVLTACDDVTFPVYKGELLGIVGESGCGKSTLVRTLMQLHAPSEGQIFFRGQEITGLKGEEARNMRRNIQMVFQDPNTAFNPKMKIKDIICEPLRNFGLLKGSARDKAAELLRLVDLPEDFADRYPANMSGGQRQRVGIARALALEPAILVCDEATSALDVSVQEKIVELLIRIQKERDLTILFICHDLALVSMLCTRVVVMYFGKVVEELDGKDLAHAKHPYTQKLLKSVFSLLPKGKAPRIDLSDDVPSPEDQEAAG</sequence>
<dbReference type="STRING" id="749551.HMPREF9555_00310"/>
<dbReference type="RefSeq" id="WP_009348968.1">
    <property type="nucleotide sequence ID" value="NZ_GL638127.1"/>
</dbReference>
<dbReference type="Pfam" id="PF00005">
    <property type="entry name" value="ABC_tran"/>
    <property type="match status" value="1"/>
</dbReference>
<evidence type="ECO:0000256" key="4">
    <source>
        <dbReference type="SAM" id="MobiDB-lite"/>
    </source>
</evidence>
<dbReference type="GO" id="GO:0005524">
    <property type="term" value="F:ATP binding"/>
    <property type="evidence" value="ECO:0007669"/>
    <property type="project" value="UniProtKB-KW"/>
</dbReference>
<evidence type="ECO:0000256" key="3">
    <source>
        <dbReference type="ARBA" id="ARBA00022840"/>
    </source>
</evidence>
<dbReference type="InterPro" id="IPR003593">
    <property type="entry name" value="AAA+_ATPase"/>
</dbReference>
<evidence type="ECO:0000259" key="5">
    <source>
        <dbReference type="PROSITE" id="PS50893"/>
    </source>
</evidence>
<organism evidence="6 7">
    <name type="scientific">Selenomonas artemidis F0399</name>
    <dbReference type="NCBI Taxonomy" id="749551"/>
    <lineage>
        <taxon>Bacteria</taxon>
        <taxon>Bacillati</taxon>
        <taxon>Bacillota</taxon>
        <taxon>Negativicutes</taxon>
        <taxon>Selenomonadales</taxon>
        <taxon>Selenomonadaceae</taxon>
        <taxon>Selenomonas</taxon>
    </lineage>
</organism>
<dbReference type="CDD" id="cd03257">
    <property type="entry name" value="ABC_NikE_OppD_transporters"/>
    <property type="match status" value="1"/>
</dbReference>
<feature type="domain" description="ABC transporter" evidence="5">
    <location>
        <begin position="9"/>
        <end position="252"/>
    </location>
</feature>
<evidence type="ECO:0000256" key="1">
    <source>
        <dbReference type="ARBA" id="ARBA00022448"/>
    </source>
</evidence>
<feature type="compositionally biased region" description="Acidic residues" evidence="4">
    <location>
        <begin position="269"/>
        <end position="282"/>
    </location>
</feature>
<keyword evidence="1" id="KW-0813">Transport</keyword>
<protein>
    <submittedName>
        <fullName evidence="6">ABC transporter, ATP-binding protein</fullName>
    </submittedName>
</protein>
<dbReference type="HOGENOM" id="CLU_000604_1_23_9"/>
<keyword evidence="7" id="KW-1185">Reference proteome</keyword>
<feature type="region of interest" description="Disordered" evidence="4">
    <location>
        <begin position="263"/>
        <end position="282"/>
    </location>
</feature>
<dbReference type="InterPro" id="IPR050319">
    <property type="entry name" value="ABC_transp_ATP-bind"/>
</dbReference>
<dbReference type="PANTHER" id="PTHR43776">
    <property type="entry name" value="TRANSPORT ATP-BINDING PROTEIN"/>
    <property type="match status" value="1"/>
</dbReference>
<evidence type="ECO:0000256" key="2">
    <source>
        <dbReference type="ARBA" id="ARBA00022741"/>
    </source>
</evidence>
<dbReference type="PROSITE" id="PS00211">
    <property type="entry name" value="ABC_TRANSPORTER_1"/>
    <property type="match status" value="1"/>
</dbReference>
<dbReference type="SMART" id="SM00382">
    <property type="entry name" value="AAA"/>
    <property type="match status" value="1"/>
</dbReference>
<name>E7N017_9FIRM</name>
<dbReference type="Proteomes" id="UP000004633">
    <property type="component" value="Unassembled WGS sequence"/>
</dbReference>
<evidence type="ECO:0000313" key="7">
    <source>
        <dbReference type="Proteomes" id="UP000004633"/>
    </source>
</evidence>
<dbReference type="GO" id="GO:0055085">
    <property type="term" value="P:transmembrane transport"/>
    <property type="evidence" value="ECO:0007669"/>
    <property type="project" value="UniProtKB-ARBA"/>
</dbReference>
<gene>
    <name evidence="6" type="ORF">HMPREF9555_00310</name>
</gene>
<dbReference type="PROSITE" id="PS50893">
    <property type="entry name" value="ABC_TRANSPORTER_2"/>
    <property type="match status" value="1"/>
</dbReference>
<dbReference type="PANTHER" id="PTHR43776:SF8">
    <property type="entry name" value="ABC TRANSPORTER, ATP-BINDING PROTEIN"/>
    <property type="match status" value="1"/>
</dbReference>
<proteinExistence type="predicted"/>
<dbReference type="AlphaFoldDB" id="E7N017"/>
<dbReference type="InterPro" id="IPR003439">
    <property type="entry name" value="ABC_transporter-like_ATP-bd"/>
</dbReference>
<dbReference type="EMBL" id="AECV01000001">
    <property type="protein sequence ID" value="EFW30681.1"/>
    <property type="molecule type" value="Genomic_DNA"/>
</dbReference>
<keyword evidence="3 6" id="KW-0067">ATP-binding</keyword>
<accession>E7N017</accession>
<dbReference type="GO" id="GO:0016887">
    <property type="term" value="F:ATP hydrolysis activity"/>
    <property type="evidence" value="ECO:0007669"/>
    <property type="project" value="InterPro"/>
</dbReference>
<dbReference type="Gene3D" id="3.40.50.300">
    <property type="entry name" value="P-loop containing nucleotide triphosphate hydrolases"/>
    <property type="match status" value="1"/>
</dbReference>
<reference evidence="6 7" key="1">
    <citation type="submission" date="2010-08" db="EMBL/GenBank/DDBJ databases">
        <authorList>
            <person name="Weinstock G."/>
            <person name="Sodergren E."/>
            <person name="Clifton S."/>
            <person name="Fulton L."/>
            <person name="Fulton B."/>
            <person name="Courtney L."/>
            <person name="Fronick C."/>
            <person name="Harrison M."/>
            <person name="Strong C."/>
            <person name="Farmer C."/>
            <person name="Delahaunty K."/>
            <person name="Markovic C."/>
            <person name="Hall O."/>
            <person name="Minx P."/>
            <person name="Tomlinson C."/>
            <person name="Mitreva M."/>
            <person name="Hou S."/>
            <person name="Chen J."/>
            <person name="Wollam A."/>
            <person name="Pepin K.H."/>
            <person name="Johnson M."/>
            <person name="Bhonagiri V."/>
            <person name="Zhang X."/>
            <person name="Suruliraj S."/>
            <person name="Warren W."/>
            <person name="Chinwalla A."/>
            <person name="Mardis E.R."/>
            <person name="Wilson R.K."/>
        </authorList>
    </citation>
    <scope>NUCLEOTIDE SEQUENCE [LARGE SCALE GENOMIC DNA]</scope>
    <source>
        <strain evidence="6 7">F0399</strain>
    </source>
</reference>